<dbReference type="InterPro" id="IPR051681">
    <property type="entry name" value="Ser/Thr_Kinases-Pseudokinases"/>
</dbReference>
<dbReference type="GO" id="GO:0005524">
    <property type="term" value="F:ATP binding"/>
    <property type="evidence" value="ECO:0007669"/>
    <property type="project" value="InterPro"/>
</dbReference>
<keyword evidence="2" id="KW-0418">Kinase</keyword>
<dbReference type="EMBL" id="MU151552">
    <property type="protein sequence ID" value="KAF9442881.1"/>
    <property type="molecule type" value="Genomic_DNA"/>
</dbReference>
<keyword evidence="2" id="KW-0808">Transferase</keyword>
<dbReference type="PANTHER" id="PTHR44329">
    <property type="entry name" value="SERINE/THREONINE-PROTEIN KINASE TNNI3K-RELATED"/>
    <property type="match status" value="1"/>
</dbReference>
<evidence type="ECO:0000259" key="1">
    <source>
        <dbReference type="PROSITE" id="PS50011"/>
    </source>
</evidence>
<feature type="domain" description="Protein kinase" evidence="1">
    <location>
        <begin position="1"/>
        <end position="212"/>
    </location>
</feature>
<dbReference type="PRINTS" id="PR00109">
    <property type="entry name" value="TYRKINASE"/>
</dbReference>
<dbReference type="SMART" id="SM00220">
    <property type="entry name" value="S_TKc"/>
    <property type="match status" value="1"/>
</dbReference>
<keyword evidence="3" id="KW-1185">Reference proteome</keyword>
<name>A0A9P6BWG7_9AGAR</name>
<sequence length="274" mass="30832">MRELRSWRELQHPHIVPIHGMIIEHNMPGLVMPYYKNGHLMQYLRKNPRVDKLELMCQAAAGLEYLHNLMPYPIVHGDIKAANILVSDLHTACLTDFGVSKMLNVTGYTTTPKGTDRFTSPELLIDHETSFTRASDIWAFGMTVLQVSTGKVPFEHIKKDSMVIIHVAQGRLPSRPDEIDDPLWALLQRCWASDPDKRPSISTIAARLLPMTSKKLTPTDVNDSVDNLGHQSQGISNLHLAIATIDIPASIFPENSRKIGDPERKSVPTIHYHI</sequence>
<comment type="caution">
    <text evidence="2">The sequence shown here is derived from an EMBL/GenBank/DDBJ whole genome shotgun (WGS) entry which is preliminary data.</text>
</comment>
<dbReference type="PROSITE" id="PS00108">
    <property type="entry name" value="PROTEIN_KINASE_ST"/>
    <property type="match status" value="1"/>
</dbReference>
<dbReference type="InterPro" id="IPR000719">
    <property type="entry name" value="Prot_kinase_dom"/>
</dbReference>
<dbReference type="SUPFAM" id="SSF56112">
    <property type="entry name" value="Protein kinase-like (PK-like)"/>
    <property type="match status" value="1"/>
</dbReference>
<organism evidence="2 3">
    <name type="scientific">Macrolepiota fuliginosa MF-IS2</name>
    <dbReference type="NCBI Taxonomy" id="1400762"/>
    <lineage>
        <taxon>Eukaryota</taxon>
        <taxon>Fungi</taxon>
        <taxon>Dikarya</taxon>
        <taxon>Basidiomycota</taxon>
        <taxon>Agaricomycotina</taxon>
        <taxon>Agaricomycetes</taxon>
        <taxon>Agaricomycetidae</taxon>
        <taxon>Agaricales</taxon>
        <taxon>Agaricineae</taxon>
        <taxon>Agaricaceae</taxon>
        <taxon>Macrolepiota</taxon>
    </lineage>
</organism>
<dbReference type="InterPro" id="IPR011009">
    <property type="entry name" value="Kinase-like_dom_sf"/>
</dbReference>
<dbReference type="Pfam" id="PF07714">
    <property type="entry name" value="PK_Tyr_Ser-Thr"/>
    <property type="match status" value="1"/>
</dbReference>
<dbReference type="AlphaFoldDB" id="A0A9P6BWG7"/>
<dbReference type="CDD" id="cd14014">
    <property type="entry name" value="STKc_PknB_like"/>
    <property type="match status" value="1"/>
</dbReference>
<protein>
    <submittedName>
        <fullName evidence="2">Kinase-like protein</fullName>
    </submittedName>
</protein>
<gene>
    <name evidence="2" type="ORF">P691DRAFT_680632</name>
</gene>
<dbReference type="PROSITE" id="PS50011">
    <property type="entry name" value="PROTEIN_KINASE_DOM"/>
    <property type="match status" value="1"/>
</dbReference>
<dbReference type="InterPro" id="IPR001245">
    <property type="entry name" value="Ser-Thr/Tyr_kinase_cat_dom"/>
</dbReference>
<proteinExistence type="predicted"/>
<dbReference type="InterPro" id="IPR008271">
    <property type="entry name" value="Ser/Thr_kinase_AS"/>
</dbReference>
<dbReference type="OrthoDB" id="346907at2759"/>
<accession>A0A9P6BWG7</accession>
<evidence type="ECO:0000313" key="2">
    <source>
        <dbReference type="EMBL" id="KAF9442881.1"/>
    </source>
</evidence>
<dbReference type="Proteomes" id="UP000807342">
    <property type="component" value="Unassembled WGS sequence"/>
</dbReference>
<dbReference type="GO" id="GO:0004674">
    <property type="term" value="F:protein serine/threonine kinase activity"/>
    <property type="evidence" value="ECO:0007669"/>
    <property type="project" value="TreeGrafter"/>
</dbReference>
<dbReference type="Gene3D" id="1.10.510.10">
    <property type="entry name" value="Transferase(Phosphotransferase) domain 1"/>
    <property type="match status" value="1"/>
</dbReference>
<reference evidence="2" key="1">
    <citation type="submission" date="2020-11" db="EMBL/GenBank/DDBJ databases">
        <authorList>
            <consortium name="DOE Joint Genome Institute"/>
            <person name="Ahrendt S."/>
            <person name="Riley R."/>
            <person name="Andreopoulos W."/>
            <person name="Labutti K."/>
            <person name="Pangilinan J."/>
            <person name="Ruiz-Duenas F.J."/>
            <person name="Barrasa J.M."/>
            <person name="Sanchez-Garcia M."/>
            <person name="Camarero S."/>
            <person name="Miyauchi S."/>
            <person name="Serrano A."/>
            <person name="Linde D."/>
            <person name="Babiker R."/>
            <person name="Drula E."/>
            <person name="Ayuso-Fernandez I."/>
            <person name="Pacheco R."/>
            <person name="Padilla G."/>
            <person name="Ferreira P."/>
            <person name="Barriuso J."/>
            <person name="Kellner H."/>
            <person name="Castanera R."/>
            <person name="Alfaro M."/>
            <person name="Ramirez L."/>
            <person name="Pisabarro A.G."/>
            <person name="Kuo A."/>
            <person name="Tritt A."/>
            <person name="Lipzen A."/>
            <person name="He G."/>
            <person name="Yan M."/>
            <person name="Ng V."/>
            <person name="Cullen D."/>
            <person name="Martin F."/>
            <person name="Rosso M.-N."/>
            <person name="Henrissat B."/>
            <person name="Hibbett D."/>
            <person name="Martinez A.T."/>
            <person name="Grigoriev I.V."/>
        </authorList>
    </citation>
    <scope>NUCLEOTIDE SEQUENCE</scope>
    <source>
        <strain evidence="2">MF-IS2</strain>
    </source>
</reference>
<evidence type="ECO:0000313" key="3">
    <source>
        <dbReference type="Proteomes" id="UP000807342"/>
    </source>
</evidence>